<comment type="caution">
    <text evidence="2">The sequence shown here is derived from an EMBL/GenBank/DDBJ whole genome shotgun (WGS) entry which is preliminary data.</text>
</comment>
<evidence type="ECO:0000259" key="1">
    <source>
        <dbReference type="Pfam" id="PF00078"/>
    </source>
</evidence>
<dbReference type="SUPFAM" id="SSF56672">
    <property type="entry name" value="DNA/RNA polymerases"/>
    <property type="match status" value="1"/>
</dbReference>
<sequence length="588" mass="65162">DIVNSPMFKEKLAQYEEVLDLSSRAPPDMHQVHVRAMQAAAAETRDAQLQGMAWSKRCTALTFRQVARAVARQHVSMAERLLVRHTWLEELMTVDVMKGVVMLKDHAEFLRRFVLAQRRVARARLLASPAEVHEALANHWGEVFCPPARAACLAAEGDASERCRRERDSKAFIAKYGMKEVDWSSLAPPSAMAIEGALRRARPAAPGVDGLPARAWLSHSAGCEVLLAAQRWMALGRPMRKELNMSIAIFPPKKVLDGDGMEVIRKPNETRPLMLRSTGPKAIASAVNFKLKSMIDRGASKAQRGFITGRDFLEDLVELDAMPRVASMCALEQARGWEEPTLLSFDFAHAFPSLLHDWMWWVLEAWTAPLGLEHLLKESYANVEVVEAGPCHWVLFVILCGILQGDPLSGTMFAIGAQPFVEARMKQLEAKALGLTRWCADDIQALIFCRRGLRSLARIFRLAERLAGLQLQPKKCAAAPRWAPFSAEVEDAMRKCLDEACGWGSFTVASSVELLGCSVGPGASLAAQWAAPLARLRERVLALAASPLDMTAAFFEHGRRCQPVPAYKAQLWPMPTELIDDERCAGSR</sequence>
<feature type="domain" description="Reverse transcriptase" evidence="1">
    <location>
        <begin position="264"/>
        <end position="480"/>
    </location>
</feature>
<evidence type="ECO:0000313" key="2">
    <source>
        <dbReference type="EMBL" id="CAK0837080.1"/>
    </source>
</evidence>
<evidence type="ECO:0000313" key="3">
    <source>
        <dbReference type="Proteomes" id="UP001189429"/>
    </source>
</evidence>
<reference evidence="2" key="1">
    <citation type="submission" date="2023-10" db="EMBL/GenBank/DDBJ databases">
        <authorList>
            <person name="Chen Y."/>
            <person name="Shah S."/>
            <person name="Dougan E. K."/>
            <person name="Thang M."/>
            <person name="Chan C."/>
        </authorList>
    </citation>
    <scope>NUCLEOTIDE SEQUENCE [LARGE SCALE GENOMIC DNA]</scope>
</reference>
<name>A0ABN9SXS9_9DINO</name>
<gene>
    <name evidence="2" type="ORF">PCOR1329_LOCUS33372</name>
</gene>
<dbReference type="PANTHER" id="PTHR19446">
    <property type="entry name" value="REVERSE TRANSCRIPTASES"/>
    <property type="match status" value="1"/>
</dbReference>
<dbReference type="InterPro" id="IPR000477">
    <property type="entry name" value="RT_dom"/>
</dbReference>
<feature type="non-terminal residue" evidence="2">
    <location>
        <position position="1"/>
    </location>
</feature>
<proteinExistence type="predicted"/>
<keyword evidence="3" id="KW-1185">Reference proteome</keyword>
<protein>
    <recommendedName>
        <fullName evidence="1">Reverse transcriptase domain-containing protein</fullName>
    </recommendedName>
</protein>
<dbReference type="Pfam" id="PF00078">
    <property type="entry name" value="RVT_1"/>
    <property type="match status" value="1"/>
</dbReference>
<dbReference type="InterPro" id="IPR043502">
    <property type="entry name" value="DNA/RNA_pol_sf"/>
</dbReference>
<dbReference type="Proteomes" id="UP001189429">
    <property type="component" value="Unassembled WGS sequence"/>
</dbReference>
<accession>A0ABN9SXS9</accession>
<dbReference type="EMBL" id="CAUYUJ010014002">
    <property type="protein sequence ID" value="CAK0837080.1"/>
    <property type="molecule type" value="Genomic_DNA"/>
</dbReference>
<organism evidence="2 3">
    <name type="scientific">Prorocentrum cordatum</name>
    <dbReference type="NCBI Taxonomy" id="2364126"/>
    <lineage>
        <taxon>Eukaryota</taxon>
        <taxon>Sar</taxon>
        <taxon>Alveolata</taxon>
        <taxon>Dinophyceae</taxon>
        <taxon>Prorocentrales</taxon>
        <taxon>Prorocentraceae</taxon>
        <taxon>Prorocentrum</taxon>
    </lineage>
</organism>
<feature type="non-terminal residue" evidence="2">
    <location>
        <position position="588"/>
    </location>
</feature>